<dbReference type="PANTHER" id="PTHR46601:SF1">
    <property type="entry name" value="ADF-H DOMAIN-CONTAINING PROTEIN"/>
    <property type="match status" value="1"/>
</dbReference>
<reference evidence="1 2" key="1">
    <citation type="submission" date="2023-02" db="EMBL/GenBank/DDBJ databases">
        <title>LHISI_Scaffold_Assembly.</title>
        <authorList>
            <person name="Stuart O.P."/>
            <person name="Cleave R."/>
            <person name="Magrath M.J.L."/>
            <person name="Mikheyev A.S."/>
        </authorList>
    </citation>
    <scope>NUCLEOTIDE SEQUENCE [LARGE SCALE GENOMIC DNA]</scope>
    <source>
        <strain evidence="1">Daus_M_001</strain>
        <tissue evidence="1">Leg muscle</tissue>
    </source>
</reference>
<comment type="caution">
    <text evidence="1">The sequence shown here is derived from an EMBL/GenBank/DDBJ whole genome shotgun (WGS) entry which is preliminary data.</text>
</comment>
<organism evidence="1 2">
    <name type="scientific">Dryococelus australis</name>
    <dbReference type="NCBI Taxonomy" id="614101"/>
    <lineage>
        <taxon>Eukaryota</taxon>
        <taxon>Metazoa</taxon>
        <taxon>Ecdysozoa</taxon>
        <taxon>Arthropoda</taxon>
        <taxon>Hexapoda</taxon>
        <taxon>Insecta</taxon>
        <taxon>Pterygota</taxon>
        <taxon>Neoptera</taxon>
        <taxon>Polyneoptera</taxon>
        <taxon>Phasmatodea</taxon>
        <taxon>Verophasmatodea</taxon>
        <taxon>Anareolatae</taxon>
        <taxon>Phasmatidae</taxon>
        <taxon>Eurycanthinae</taxon>
        <taxon>Dryococelus</taxon>
    </lineage>
</organism>
<dbReference type="EMBL" id="JARBHB010000008">
    <property type="protein sequence ID" value="KAJ8877199.1"/>
    <property type="molecule type" value="Genomic_DNA"/>
</dbReference>
<evidence type="ECO:0000313" key="1">
    <source>
        <dbReference type="EMBL" id="KAJ8877199.1"/>
    </source>
</evidence>
<gene>
    <name evidence="1" type="ORF">PR048_021653</name>
</gene>
<evidence type="ECO:0000313" key="2">
    <source>
        <dbReference type="Proteomes" id="UP001159363"/>
    </source>
</evidence>
<sequence length="275" mass="31112">MITQFNEAVIHIEFSENYNCKFADETQASYFGGSRKQVSFHTVVTYHHDKNSQLDKPYTIQSFCTLSDCFDHSVHATCVHLKPILKTLPDSVNTIHFCSDSPGTQYRNENMAMVLSQHFRHIFPNVQHFTWSYHEVGHGKGAPDGIGGICKRTTNNIVLQGKDIPDVATLIRVLKENIDKIRIEEFTKDDKDQMKQKSNFKDIEAFICTMCVHQVVADAAGTTVLHMRELSCLACSGECTHYGCGQHTRQLKKKLSVDEVYGTNSNDSDNLKCNN</sequence>
<accession>A0ABQ9GYX1</accession>
<dbReference type="Proteomes" id="UP001159363">
    <property type="component" value="Chromosome 7"/>
</dbReference>
<dbReference type="PANTHER" id="PTHR46601">
    <property type="entry name" value="ULP_PROTEASE DOMAIN-CONTAINING PROTEIN"/>
    <property type="match status" value="1"/>
</dbReference>
<proteinExistence type="predicted"/>
<protein>
    <submittedName>
        <fullName evidence="1">Uncharacterized protein</fullName>
    </submittedName>
</protein>
<keyword evidence="2" id="KW-1185">Reference proteome</keyword>
<name>A0ABQ9GYX1_9NEOP</name>